<dbReference type="PANTHER" id="PTHR22812">
    <property type="entry name" value="CHROMOBOX PROTEIN"/>
    <property type="match status" value="1"/>
</dbReference>
<evidence type="ECO:0000313" key="6">
    <source>
        <dbReference type="Proteomes" id="UP000053201"/>
    </source>
</evidence>
<dbReference type="VEuPathDB" id="FungiDB:SPPG_02500"/>
<dbReference type="InterPro" id="IPR023779">
    <property type="entry name" value="Chromodomain_CS"/>
</dbReference>
<dbReference type="Proteomes" id="UP000053201">
    <property type="component" value="Unassembled WGS sequence"/>
</dbReference>
<dbReference type="OrthoDB" id="2162520at2759"/>
<name>A0A0L0HME3_SPIPD</name>
<dbReference type="STRING" id="645134.A0A0L0HME3"/>
<dbReference type="GeneID" id="27686081"/>
<gene>
    <name evidence="5" type="ORF">SPPG_02500</name>
</gene>
<dbReference type="InParanoid" id="A0A0L0HME3"/>
<dbReference type="AlphaFoldDB" id="A0A0L0HME3"/>
<organism evidence="5 6">
    <name type="scientific">Spizellomyces punctatus (strain DAOM BR117)</name>
    <dbReference type="NCBI Taxonomy" id="645134"/>
    <lineage>
        <taxon>Eukaryota</taxon>
        <taxon>Fungi</taxon>
        <taxon>Fungi incertae sedis</taxon>
        <taxon>Chytridiomycota</taxon>
        <taxon>Chytridiomycota incertae sedis</taxon>
        <taxon>Chytridiomycetes</taxon>
        <taxon>Spizellomycetales</taxon>
        <taxon>Spizellomycetaceae</taxon>
        <taxon>Spizellomyces</taxon>
    </lineage>
</organism>
<dbReference type="PROSITE" id="PS50013">
    <property type="entry name" value="CHROMO_2"/>
    <property type="match status" value="1"/>
</dbReference>
<dbReference type="OMA" id="NERCPQV"/>
<dbReference type="InterPro" id="IPR000953">
    <property type="entry name" value="Chromo/chromo_shadow_dom"/>
</dbReference>
<evidence type="ECO:0000256" key="1">
    <source>
        <dbReference type="ARBA" id="ARBA00004123"/>
    </source>
</evidence>
<protein>
    <recommendedName>
        <fullName evidence="4">Chromo domain-containing protein</fullName>
    </recommendedName>
</protein>
<evidence type="ECO:0000256" key="3">
    <source>
        <dbReference type="SAM" id="MobiDB-lite"/>
    </source>
</evidence>
<feature type="region of interest" description="Disordered" evidence="3">
    <location>
        <begin position="1"/>
        <end position="32"/>
    </location>
</feature>
<dbReference type="Pfam" id="PF00385">
    <property type="entry name" value="Chromo"/>
    <property type="match status" value="1"/>
</dbReference>
<dbReference type="SMART" id="SM00298">
    <property type="entry name" value="CHROMO"/>
    <property type="match status" value="1"/>
</dbReference>
<comment type="subcellular location">
    <subcellularLocation>
        <location evidence="1">Nucleus</location>
    </subcellularLocation>
</comment>
<dbReference type="RefSeq" id="XP_016610033.1">
    <property type="nucleotide sequence ID" value="XM_016750787.1"/>
</dbReference>
<feature type="domain" description="Chromo" evidence="4">
    <location>
        <begin position="34"/>
        <end position="93"/>
    </location>
</feature>
<evidence type="ECO:0000256" key="2">
    <source>
        <dbReference type="ARBA" id="ARBA00023242"/>
    </source>
</evidence>
<dbReference type="GO" id="GO:0000792">
    <property type="term" value="C:heterochromatin"/>
    <property type="evidence" value="ECO:0007669"/>
    <property type="project" value="UniProtKB-ARBA"/>
</dbReference>
<sequence>MSKQKDPEDSYSEEESAEEDSVAGSEGDEEESLYEVERIVKYRFHNGNHQYHVKWKNYPSSDNTWENVENLDNCRDTIAQFWQKTRQPRPNDTLSHTDVKSTPQDEGSETEKKSSVNEDETELWDDLVECIEAVEPATSALKMRVTVKWKEGVRSQHDASVIYSKCPHQALRFFAEHVDPPSE</sequence>
<dbReference type="CDD" id="cd00024">
    <property type="entry name" value="CD_CSD"/>
    <property type="match status" value="1"/>
</dbReference>
<feature type="compositionally biased region" description="Acidic residues" evidence="3">
    <location>
        <begin position="9"/>
        <end position="32"/>
    </location>
</feature>
<evidence type="ECO:0000313" key="5">
    <source>
        <dbReference type="EMBL" id="KND01994.1"/>
    </source>
</evidence>
<dbReference type="SMART" id="SM00300">
    <property type="entry name" value="ChSh"/>
    <property type="match status" value="1"/>
</dbReference>
<dbReference type="eggNOG" id="KOG1911">
    <property type="taxonomic scope" value="Eukaryota"/>
</dbReference>
<dbReference type="GO" id="GO:0005634">
    <property type="term" value="C:nucleus"/>
    <property type="evidence" value="ECO:0007669"/>
    <property type="project" value="UniProtKB-SubCell"/>
</dbReference>
<dbReference type="SUPFAM" id="SSF54160">
    <property type="entry name" value="Chromo domain-like"/>
    <property type="match status" value="2"/>
</dbReference>
<dbReference type="InterPro" id="IPR051219">
    <property type="entry name" value="Heterochromatin_chromo-domain"/>
</dbReference>
<proteinExistence type="predicted"/>
<dbReference type="PROSITE" id="PS00598">
    <property type="entry name" value="CHROMO_1"/>
    <property type="match status" value="1"/>
</dbReference>
<keyword evidence="2" id="KW-0539">Nucleus</keyword>
<dbReference type="InterPro" id="IPR008251">
    <property type="entry name" value="Chromo_shadow_dom"/>
</dbReference>
<dbReference type="InterPro" id="IPR023780">
    <property type="entry name" value="Chromo_domain"/>
</dbReference>
<reference evidence="5 6" key="1">
    <citation type="submission" date="2009-08" db="EMBL/GenBank/DDBJ databases">
        <title>The Genome Sequence of Spizellomyces punctatus strain DAOM BR117.</title>
        <authorList>
            <consortium name="The Broad Institute Genome Sequencing Platform"/>
            <person name="Russ C."/>
            <person name="Cuomo C."/>
            <person name="Shea T."/>
            <person name="Young S.K."/>
            <person name="Zeng Q."/>
            <person name="Koehrsen M."/>
            <person name="Haas B."/>
            <person name="Borodovsky M."/>
            <person name="Guigo R."/>
            <person name="Alvarado L."/>
            <person name="Berlin A."/>
            <person name="Bochicchio J."/>
            <person name="Borenstein D."/>
            <person name="Chapman S."/>
            <person name="Chen Z."/>
            <person name="Engels R."/>
            <person name="Freedman E."/>
            <person name="Gellesch M."/>
            <person name="Goldberg J."/>
            <person name="Griggs A."/>
            <person name="Gujja S."/>
            <person name="Heiman D."/>
            <person name="Hepburn T."/>
            <person name="Howarth C."/>
            <person name="Jen D."/>
            <person name="Larson L."/>
            <person name="Lewis B."/>
            <person name="Mehta T."/>
            <person name="Park D."/>
            <person name="Pearson M."/>
            <person name="Roberts A."/>
            <person name="Saif S."/>
            <person name="Shenoy N."/>
            <person name="Sisk P."/>
            <person name="Stolte C."/>
            <person name="Sykes S."/>
            <person name="Thomson T."/>
            <person name="Walk T."/>
            <person name="White J."/>
            <person name="Yandava C."/>
            <person name="Burger G."/>
            <person name="Gray M.W."/>
            <person name="Holland P.W.H."/>
            <person name="King N."/>
            <person name="Lang F.B.F."/>
            <person name="Roger A.J."/>
            <person name="Ruiz-Trillo I."/>
            <person name="Lander E."/>
            <person name="Nusbaum C."/>
        </authorList>
    </citation>
    <scope>NUCLEOTIDE SEQUENCE [LARGE SCALE GENOMIC DNA]</scope>
    <source>
        <strain evidence="5 6">DAOM BR117</strain>
    </source>
</reference>
<feature type="compositionally biased region" description="Polar residues" evidence="3">
    <location>
        <begin position="82"/>
        <end position="105"/>
    </location>
</feature>
<dbReference type="EMBL" id="KQ257453">
    <property type="protein sequence ID" value="KND01994.1"/>
    <property type="molecule type" value="Genomic_DNA"/>
</dbReference>
<accession>A0A0L0HME3</accession>
<feature type="region of interest" description="Disordered" evidence="3">
    <location>
        <begin position="82"/>
        <end position="121"/>
    </location>
</feature>
<dbReference type="InterPro" id="IPR016197">
    <property type="entry name" value="Chromo-like_dom_sf"/>
</dbReference>
<dbReference type="Gene3D" id="2.40.50.40">
    <property type="match status" value="2"/>
</dbReference>
<dbReference type="Pfam" id="PF01393">
    <property type="entry name" value="Chromo_shadow"/>
    <property type="match status" value="1"/>
</dbReference>
<evidence type="ECO:0000259" key="4">
    <source>
        <dbReference type="PROSITE" id="PS50013"/>
    </source>
</evidence>
<keyword evidence="6" id="KW-1185">Reference proteome</keyword>